<dbReference type="CDD" id="cd01127">
    <property type="entry name" value="TrwB_TraG_TraD_VirD4"/>
    <property type="match status" value="1"/>
</dbReference>
<dbReference type="OrthoDB" id="226701at2"/>
<reference evidence="9 10" key="1">
    <citation type="journal article" date="2012" name="PLoS ONE">
        <title>Genome sequence and transcriptome analysis of the radioresistant bacterium Deinococcus gobiensis: insights into the extreme environmental adaptations.</title>
        <authorList>
            <person name="Yuan M."/>
            <person name="Chen M."/>
            <person name="Zhang W."/>
            <person name="Lu W."/>
            <person name="Wang J."/>
            <person name="Yang M."/>
            <person name="Zhao P."/>
            <person name="Tang R."/>
            <person name="Li X."/>
            <person name="Hao Y."/>
            <person name="Zhou Z."/>
            <person name="Zhan Y."/>
            <person name="Yu H."/>
            <person name="Teng C."/>
            <person name="Yan Y."/>
            <person name="Ping S."/>
            <person name="Wang Y."/>
            <person name="Lin M."/>
        </authorList>
    </citation>
    <scope>NUCLEOTIDE SEQUENCE [LARGE SCALE GENOMIC DNA]</scope>
    <source>
        <strain evidence="10">DSM 21396 / JCM 16679 / CGMCC 1.7299 / I-0</strain>
        <plasmid evidence="9">P2</plasmid>
    </source>
</reference>
<comment type="similarity">
    <text evidence="2">Belongs to the VirD4/TraG family.</text>
</comment>
<dbReference type="InterPro" id="IPR027417">
    <property type="entry name" value="P-loop_NTPase"/>
</dbReference>
<dbReference type="PANTHER" id="PTHR37937:SF1">
    <property type="entry name" value="CONJUGATIVE TRANSFER: DNA TRANSPORT"/>
    <property type="match status" value="1"/>
</dbReference>
<organism evidence="9 10">
    <name type="scientific">Deinococcus gobiensis (strain DSM 21396 / JCM 16679 / CGMCC 1.7299 / I-0)</name>
    <dbReference type="NCBI Taxonomy" id="745776"/>
    <lineage>
        <taxon>Bacteria</taxon>
        <taxon>Thermotogati</taxon>
        <taxon>Deinococcota</taxon>
        <taxon>Deinococci</taxon>
        <taxon>Deinococcales</taxon>
        <taxon>Deinococcaceae</taxon>
        <taxon>Deinococcus</taxon>
    </lineage>
</organism>
<accession>H8H1W8</accession>
<evidence type="ECO:0000256" key="4">
    <source>
        <dbReference type="ARBA" id="ARBA00022692"/>
    </source>
</evidence>
<dbReference type="GO" id="GO:0005886">
    <property type="term" value="C:plasma membrane"/>
    <property type="evidence" value="ECO:0007669"/>
    <property type="project" value="UniProtKB-SubCell"/>
</dbReference>
<dbReference type="Gene3D" id="3.40.50.300">
    <property type="entry name" value="P-loop containing nucleotide triphosphate hydrolases"/>
    <property type="match status" value="1"/>
</dbReference>
<geneLocation type="plasmid" evidence="9 10">
    <name>P2</name>
</geneLocation>
<feature type="compositionally biased region" description="Basic and acidic residues" evidence="7">
    <location>
        <begin position="879"/>
        <end position="899"/>
    </location>
</feature>
<gene>
    <name evidence="9" type="ordered locus">DGo_PB0246</name>
</gene>
<keyword evidence="3" id="KW-1003">Cell membrane</keyword>
<dbReference type="EMBL" id="CP002193">
    <property type="protein sequence ID" value="AFD27515.1"/>
    <property type="molecule type" value="Genomic_DNA"/>
</dbReference>
<name>H8H1W8_DEIGI</name>
<evidence type="ECO:0000256" key="1">
    <source>
        <dbReference type="ARBA" id="ARBA00004651"/>
    </source>
</evidence>
<feature type="region of interest" description="Disordered" evidence="7">
    <location>
        <begin position="645"/>
        <end position="673"/>
    </location>
</feature>
<evidence type="ECO:0000256" key="3">
    <source>
        <dbReference type="ARBA" id="ARBA00022475"/>
    </source>
</evidence>
<sequence>MTQSKASMPTRPQAAPLNPVTITFLLALIIALSVLLVQFMDVGEQLSRLILKYTGLGRANSLTADEWAAVLMACGNDVKCSPWLTARLSAGMAGYWWILVLPVIAPIIAAKVFPKPKVVEAKDPGLASWERKEKMTRFLRGNDTPDDRFTGFMGYLKEGTAGNGFDTKDLPPLFIPREDWCQNTLVWGGIRSGKTTSFFQPNIFLAAHLNMTCIVFDIKWPQKDSGFFETIGYWHARKRRVVLLSPFEEYGARVNFLAGVNSFSDALEAADAVFPPPEFMEERGKHYNDKKRFMIAALIWMLRTLEGDKATMRDVLRLALMDDDRLMEWVEQATDLEAKAILLNYKAAGDGNFAETKNGIVSALKVFFNENVVRATSGMPGETTDLDECYRTSTLVVVGINQKNQMDGSGEVLFRLYKRMLDAASMRVVVEQGGKLRMHAAYWLDELPSIGRINYLMRSLGTLRSYNISHHLGIQNDAQGQLVYGDTYWKAISTNVVARVVMFPRGINGDDARKVSETIGMTTAVETTIGGSRTINPFEHEGSHSASSKLVERYLLSFEEFSDFSLGEAVVRMNGQQPIRTQLVPMGMKTVRGTGIKKEPANMLYELYADTVSRCPGGLIAYTNRIIEEGLLVGSSPVRTLQPRRQIAPQGAGVPQGQKLPQPAPLSVKSNAAAPSEASTPIVVMDRSSEINLPVSEVVTWLHACMAELLEIYVLDFEEGVVQVSVRVNKQEATALNGEQTLRRLFIGNLIEWSRTHQDAKLLTSVLEALDPAMLQTLRDYYEARKVYYWFRENAAFIEGTEARLTYLAACQAKGEEPREACAILEADQTLLSPKLTTREIFRSGGAVDFPTRRIESRNYDLIPMMSWAATAEAIRQGKIKEDKEKAPTGLSRRERTRQSGDQVSHIVRQASDAEGATG</sequence>
<dbReference type="InterPro" id="IPR003688">
    <property type="entry name" value="TraG/VirD4"/>
</dbReference>
<dbReference type="HOGENOM" id="CLU_317074_0_0_0"/>
<dbReference type="PANTHER" id="PTHR37937">
    <property type="entry name" value="CONJUGATIVE TRANSFER: DNA TRANSPORT"/>
    <property type="match status" value="1"/>
</dbReference>
<evidence type="ECO:0000256" key="8">
    <source>
        <dbReference type="SAM" id="Phobius"/>
    </source>
</evidence>
<keyword evidence="6 8" id="KW-0472">Membrane</keyword>
<keyword evidence="4 8" id="KW-0812">Transmembrane</keyword>
<evidence type="ECO:0000256" key="5">
    <source>
        <dbReference type="ARBA" id="ARBA00022989"/>
    </source>
</evidence>
<dbReference type="PATRIC" id="fig|745776.4.peg.3600"/>
<dbReference type="KEGG" id="dgo:DGo_PB0246"/>
<feature type="transmembrane region" description="Helical" evidence="8">
    <location>
        <begin position="20"/>
        <end position="40"/>
    </location>
</feature>
<evidence type="ECO:0000256" key="7">
    <source>
        <dbReference type="SAM" id="MobiDB-lite"/>
    </source>
</evidence>
<protein>
    <submittedName>
        <fullName evidence="9">ATPase involved in conjugal plasmid transfer TRAG</fullName>
    </submittedName>
</protein>
<dbReference type="Proteomes" id="UP000007575">
    <property type="component" value="Plasmid P2"/>
</dbReference>
<keyword evidence="10" id="KW-1185">Reference proteome</keyword>
<feature type="transmembrane region" description="Helical" evidence="8">
    <location>
        <begin position="94"/>
        <end position="113"/>
    </location>
</feature>
<dbReference type="SUPFAM" id="SSF52540">
    <property type="entry name" value="P-loop containing nucleoside triphosphate hydrolases"/>
    <property type="match status" value="1"/>
</dbReference>
<dbReference type="Pfam" id="PF02534">
    <property type="entry name" value="T4SS-DNA_transf"/>
    <property type="match status" value="1"/>
</dbReference>
<evidence type="ECO:0000313" key="10">
    <source>
        <dbReference type="Proteomes" id="UP000007575"/>
    </source>
</evidence>
<feature type="region of interest" description="Disordered" evidence="7">
    <location>
        <begin position="879"/>
        <end position="919"/>
    </location>
</feature>
<proteinExistence type="inferred from homology"/>
<evidence type="ECO:0000313" key="9">
    <source>
        <dbReference type="EMBL" id="AFD27515.1"/>
    </source>
</evidence>
<dbReference type="RefSeq" id="WP_014686610.1">
    <property type="nucleotide sequence ID" value="NC_017791.1"/>
</dbReference>
<comment type="subcellular location">
    <subcellularLocation>
        <location evidence="1">Cell membrane</location>
        <topology evidence="1">Multi-pass membrane protein</topology>
    </subcellularLocation>
</comment>
<evidence type="ECO:0000256" key="6">
    <source>
        <dbReference type="ARBA" id="ARBA00023136"/>
    </source>
</evidence>
<dbReference type="AlphaFoldDB" id="H8H1W8"/>
<dbReference type="InterPro" id="IPR051539">
    <property type="entry name" value="T4SS-coupling_protein"/>
</dbReference>
<keyword evidence="9" id="KW-0614">Plasmid</keyword>
<keyword evidence="5 8" id="KW-1133">Transmembrane helix</keyword>
<evidence type="ECO:0000256" key="2">
    <source>
        <dbReference type="ARBA" id="ARBA00008806"/>
    </source>
</evidence>